<dbReference type="EMBL" id="JAPEVG010000613">
    <property type="protein sequence ID" value="KAJ8456954.1"/>
    <property type="molecule type" value="Genomic_DNA"/>
</dbReference>
<organism evidence="2 3">
    <name type="scientific">Trametes cubensis</name>
    <dbReference type="NCBI Taxonomy" id="1111947"/>
    <lineage>
        <taxon>Eukaryota</taxon>
        <taxon>Fungi</taxon>
        <taxon>Dikarya</taxon>
        <taxon>Basidiomycota</taxon>
        <taxon>Agaricomycotina</taxon>
        <taxon>Agaricomycetes</taxon>
        <taxon>Polyporales</taxon>
        <taxon>Polyporaceae</taxon>
        <taxon>Trametes</taxon>
    </lineage>
</organism>
<keyword evidence="3" id="KW-1185">Reference proteome</keyword>
<accession>A0AAD7THF7</accession>
<proteinExistence type="predicted"/>
<comment type="caution">
    <text evidence="2">The sequence shown here is derived from an EMBL/GenBank/DDBJ whole genome shotgun (WGS) entry which is preliminary data.</text>
</comment>
<feature type="region of interest" description="Disordered" evidence="1">
    <location>
        <begin position="209"/>
        <end position="288"/>
    </location>
</feature>
<evidence type="ECO:0000313" key="2">
    <source>
        <dbReference type="EMBL" id="KAJ8456954.1"/>
    </source>
</evidence>
<evidence type="ECO:0008006" key="4">
    <source>
        <dbReference type="Google" id="ProtNLM"/>
    </source>
</evidence>
<feature type="compositionally biased region" description="Acidic residues" evidence="1">
    <location>
        <begin position="16"/>
        <end position="29"/>
    </location>
</feature>
<dbReference type="AlphaFoldDB" id="A0AAD7THF7"/>
<gene>
    <name evidence="2" type="ORF">ONZ51_g11812</name>
</gene>
<evidence type="ECO:0000313" key="3">
    <source>
        <dbReference type="Proteomes" id="UP001215151"/>
    </source>
</evidence>
<name>A0AAD7THF7_9APHY</name>
<reference evidence="2" key="1">
    <citation type="submission" date="2022-11" db="EMBL/GenBank/DDBJ databases">
        <title>Genome Sequence of Cubamyces cubensis.</title>
        <authorList>
            <person name="Buettner E."/>
        </authorList>
    </citation>
    <scope>NUCLEOTIDE SEQUENCE</scope>
    <source>
        <strain evidence="2">MPL-01</strain>
    </source>
</reference>
<feature type="region of interest" description="Disordered" evidence="1">
    <location>
        <begin position="16"/>
        <end position="88"/>
    </location>
</feature>
<sequence length="288" mass="31764">MRINVDAAIRDEDIFVVEDVDDSDNEDAASPEGAVNSTIQSELHKLESTPPNDASRAPNPSRSPSASPTTTVPDSDGGQPDLDSGLPSKYFIRPDDTLLGISLKLGIDGRVLCRLNNLPASTIRTTPHLLHTRSFLILPPTSRPPPPLSPAQQQVDEERRARLARERAETRFQTMTKETDRDVAKAYVALAGLPDGQGKDCMEYEKEKGLRRRRVHASEDDSDGAGASVEGRAIDHYYDDDEWEGNERAEGRKPSLPSFPYVRAGPSRSAQAHPSKGGEDKSWWRWKA</sequence>
<dbReference type="InterPro" id="IPR036779">
    <property type="entry name" value="LysM_dom_sf"/>
</dbReference>
<protein>
    <recommendedName>
        <fullName evidence="4">LysM domain-containing protein</fullName>
    </recommendedName>
</protein>
<feature type="compositionally biased region" description="Basic and acidic residues" evidence="1">
    <location>
        <begin position="276"/>
        <end position="288"/>
    </location>
</feature>
<evidence type="ECO:0000256" key="1">
    <source>
        <dbReference type="SAM" id="MobiDB-lite"/>
    </source>
</evidence>
<dbReference type="Gene3D" id="3.10.350.10">
    <property type="entry name" value="LysM domain"/>
    <property type="match status" value="1"/>
</dbReference>
<dbReference type="Proteomes" id="UP001215151">
    <property type="component" value="Unassembled WGS sequence"/>
</dbReference>
<feature type="compositionally biased region" description="Low complexity" evidence="1">
    <location>
        <begin position="53"/>
        <end position="76"/>
    </location>
</feature>